<reference evidence="1" key="1">
    <citation type="submission" date="2023-05" db="EMBL/GenBank/DDBJ databases">
        <authorList>
            <consortium name="ELIXIR-Norway"/>
        </authorList>
    </citation>
    <scope>NUCLEOTIDE SEQUENCE</scope>
</reference>
<name>A0ACB0FAR5_RANTA</name>
<dbReference type="EMBL" id="OX596089">
    <property type="protein sequence ID" value="CAI9710168.1"/>
    <property type="molecule type" value="Genomic_DNA"/>
</dbReference>
<gene>
    <name evidence="1" type="ORF">MRATA1EN3_LOCUS21381</name>
</gene>
<dbReference type="Proteomes" id="UP001162501">
    <property type="component" value="Chromosome 5"/>
</dbReference>
<accession>A0ACB0FAR5</accession>
<organism evidence="1 2">
    <name type="scientific">Rangifer tarandus platyrhynchus</name>
    <name type="common">Svalbard reindeer</name>
    <dbReference type="NCBI Taxonomy" id="3082113"/>
    <lineage>
        <taxon>Eukaryota</taxon>
        <taxon>Metazoa</taxon>
        <taxon>Chordata</taxon>
        <taxon>Craniata</taxon>
        <taxon>Vertebrata</taxon>
        <taxon>Euteleostomi</taxon>
        <taxon>Mammalia</taxon>
        <taxon>Eutheria</taxon>
        <taxon>Laurasiatheria</taxon>
        <taxon>Artiodactyla</taxon>
        <taxon>Ruminantia</taxon>
        <taxon>Pecora</taxon>
        <taxon>Cervidae</taxon>
        <taxon>Odocoileinae</taxon>
        <taxon>Rangifer</taxon>
    </lineage>
</organism>
<evidence type="ECO:0000313" key="1">
    <source>
        <dbReference type="EMBL" id="CAI9710168.1"/>
    </source>
</evidence>
<evidence type="ECO:0000313" key="2">
    <source>
        <dbReference type="Proteomes" id="UP001162501"/>
    </source>
</evidence>
<protein>
    <submittedName>
        <fullName evidence="1">Uncharacterized protein</fullName>
    </submittedName>
</protein>
<proteinExistence type="predicted"/>
<sequence>MGKSYANSALPRANQGSPSARPRDWLAPREEGPERPGIPALRIQVHAGLPPARTTRAHPHAACSRSAPYRRSEHKRVRVRQRRLESPQIEVKINPLSQQECRSGLHAVVPERARVPRGRVVSTARPLSAGRASLGAKGIQAHRRGEWRQRVLVLEGEGGRGGPQDRPPPPPRSPHRRVRGFMAPMGGHWRRWLPLLVGRMFLEFRTQGLAGARTSEGERAESAGETVAGLAWPGLRGTQPLEGSASGPPGLGTKESAAFTSRLNLQGRAERQEEAWRAHSGHLLLREEADRSSASKR</sequence>